<dbReference type="InterPro" id="IPR001810">
    <property type="entry name" value="F-box_dom"/>
</dbReference>
<reference evidence="3" key="2">
    <citation type="submission" date="2025-08" db="UniProtKB">
        <authorList>
            <consortium name="RefSeq"/>
        </authorList>
    </citation>
    <scope>IDENTIFICATION</scope>
    <source>
        <tissue evidence="3">Leaf</tissue>
    </source>
</reference>
<gene>
    <name evidence="3" type="primary">LOC104767319</name>
</gene>
<dbReference type="RefSeq" id="XP_010489664.1">
    <property type="nucleotide sequence ID" value="XM_010491362.1"/>
</dbReference>
<reference evidence="2" key="1">
    <citation type="journal article" date="2014" name="Nat. Commun.">
        <title>The emerging biofuel crop Camelina sativa retains a highly undifferentiated hexaploid genome structure.</title>
        <authorList>
            <person name="Kagale S."/>
            <person name="Koh C."/>
            <person name="Nixon J."/>
            <person name="Bollina V."/>
            <person name="Clarke W.E."/>
            <person name="Tuteja R."/>
            <person name="Spillane C."/>
            <person name="Robinson S.J."/>
            <person name="Links M.G."/>
            <person name="Clarke C."/>
            <person name="Higgins E.E."/>
            <person name="Huebert T."/>
            <person name="Sharpe A.G."/>
            <person name="Parkin I.A."/>
        </authorList>
    </citation>
    <scope>NUCLEOTIDE SEQUENCE [LARGE SCALE GENOMIC DNA]</scope>
    <source>
        <strain evidence="2">cv. DH55</strain>
    </source>
</reference>
<dbReference type="Pfam" id="PF07734">
    <property type="entry name" value="FBA_1"/>
    <property type="match status" value="1"/>
</dbReference>
<dbReference type="NCBIfam" id="TIGR01640">
    <property type="entry name" value="F_box_assoc_1"/>
    <property type="match status" value="1"/>
</dbReference>
<dbReference type="InterPro" id="IPR036047">
    <property type="entry name" value="F-box-like_dom_sf"/>
</dbReference>
<accession>A0ABM0XR58</accession>
<dbReference type="PANTHER" id="PTHR31672:SF13">
    <property type="entry name" value="F-BOX PROTEIN CPR30-LIKE"/>
    <property type="match status" value="1"/>
</dbReference>
<dbReference type="SUPFAM" id="SSF81383">
    <property type="entry name" value="F-box domain"/>
    <property type="match status" value="1"/>
</dbReference>
<dbReference type="InterPro" id="IPR017451">
    <property type="entry name" value="F-box-assoc_interact_dom"/>
</dbReference>
<dbReference type="GeneID" id="104767319"/>
<dbReference type="PANTHER" id="PTHR31672">
    <property type="entry name" value="BNACNNG10540D PROTEIN"/>
    <property type="match status" value="1"/>
</dbReference>
<dbReference type="Proteomes" id="UP000694864">
    <property type="component" value="Chromosome 19"/>
</dbReference>
<dbReference type="InterPro" id="IPR006527">
    <property type="entry name" value="F-box-assoc_dom_typ1"/>
</dbReference>
<dbReference type="SMART" id="SM00256">
    <property type="entry name" value="FBOX"/>
    <property type="match status" value="1"/>
</dbReference>
<dbReference type="Pfam" id="PF00646">
    <property type="entry name" value="F-box"/>
    <property type="match status" value="1"/>
</dbReference>
<evidence type="ECO:0000313" key="3">
    <source>
        <dbReference type="RefSeq" id="XP_010489664.1"/>
    </source>
</evidence>
<protein>
    <submittedName>
        <fullName evidence="3">F-box protein At1g77650</fullName>
    </submittedName>
</protein>
<dbReference type="InterPro" id="IPR050796">
    <property type="entry name" value="SCF_F-box_component"/>
</dbReference>
<sequence>MAVASSKKLWPWLPVEVVEEEILGRLGIEDVMRAKSVCKEWYAVFKDKRFIYKHLELSQENDARRRFIRIHHTSFQIMNPVTLDLLTLPLPSELIVGSELHYCFQCAIHCDGLLLCAFGDGNKERRKLAVWNPVLSSSSSSSSAVKLIEPPLHASYQPSDKYGFGYDNDHNYKVLKFHCYPTSSEYEIYDFKSKLWRVIPGITSDWIVFFKYVSMKGNMYWLAKPRSGRGYSQMFIQSFDFSKETFKPLTCSSNFPVKIEVDLVLGESLDLVVLSSFGGDRLSLLHQHRVGHDDTPRIEVWVTNKVTDAAAAVSWTKYFNVTHPHLPILNPHPYANGIPTYFIHEKTNGGGGGLMLWCDKLLVQEEDKDDVQIMDYDIACPSFYEISEGGEIKNQVDTGPLWYALGRSTFTCGGLYVPSLVPLPE</sequence>
<proteinExistence type="predicted"/>
<name>A0ABM0XR58_CAMSA</name>
<keyword evidence="2" id="KW-1185">Reference proteome</keyword>
<evidence type="ECO:0000259" key="1">
    <source>
        <dbReference type="SMART" id="SM00256"/>
    </source>
</evidence>
<dbReference type="Gene3D" id="1.20.1280.50">
    <property type="match status" value="1"/>
</dbReference>
<organism evidence="2 3">
    <name type="scientific">Camelina sativa</name>
    <name type="common">False flax</name>
    <name type="synonym">Myagrum sativum</name>
    <dbReference type="NCBI Taxonomy" id="90675"/>
    <lineage>
        <taxon>Eukaryota</taxon>
        <taxon>Viridiplantae</taxon>
        <taxon>Streptophyta</taxon>
        <taxon>Embryophyta</taxon>
        <taxon>Tracheophyta</taxon>
        <taxon>Spermatophyta</taxon>
        <taxon>Magnoliopsida</taxon>
        <taxon>eudicotyledons</taxon>
        <taxon>Gunneridae</taxon>
        <taxon>Pentapetalae</taxon>
        <taxon>rosids</taxon>
        <taxon>malvids</taxon>
        <taxon>Brassicales</taxon>
        <taxon>Brassicaceae</taxon>
        <taxon>Camelineae</taxon>
        <taxon>Camelina</taxon>
    </lineage>
</organism>
<evidence type="ECO:0000313" key="2">
    <source>
        <dbReference type="Proteomes" id="UP000694864"/>
    </source>
</evidence>
<feature type="domain" description="F-box" evidence="1">
    <location>
        <begin position="13"/>
        <end position="54"/>
    </location>
</feature>